<comment type="caution">
    <text evidence="1">The sequence shown here is derived from an EMBL/GenBank/DDBJ whole genome shotgun (WGS) entry which is preliminary data.</text>
</comment>
<accession>A0ABW4HRT6</accession>
<reference evidence="2" key="1">
    <citation type="journal article" date="2019" name="Int. J. Syst. Evol. Microbiol.">
        <title>The Global Catalogue of Microorganisms (GCM) 10K type strain sequencing project: providing services to taxonomists for standard genome sequencing and annotation.</title>
        <authorList>
            <consortium name="The Broad Institute Genomics Platform"/>
            <consortium name="The Broad Institute Genome Sequencing Center for Infectious Disease"/>
            <person name="Wu L."/>
            <person name="Ma J."/>
        </authorList>
    </citation>
    <scope>NUCLEOTIDE SEQUENCE [LARGE SCALE GENOMIC DNA]</scope>
    <source>
        <strain evidence="2">CGMCC 1.12376</strain>
    </source>
</reference>
<keyword evidence="2" id="KW-1185">Reference proteome</keyword>
<dbReference type="RefSeq" id="WP_379596761.1">
    <property type="nucleotide sequence ID" value="NZ_JBHUDE010000035.1"/>
</dbReference>
<sequence>MELQFSIVDSHEECTHFLIEDEDAERLNAVGVQNGKLYNLFYDKKADEHFIVNDDGVSCVDIEILVQVKMLRQHI</sequence>
<organism evidence="1 2">
    <name type="scientific">Oceanobacillus luteolus</name>
    <dbReference type="NCBI Taxonomy" id="1274358"/>
    <lineage>
        <taxon>Bacteria</taxon>
        <taxon>Bacillati</taxon>
        <taxon>Bacillota</taxon>
        <taxon>Bacilli</taxon>
        <taxon>Bacillales</taxon>
        <taxon>Bacillaceae</taxon>
        <taxon>Oceanobacillus</taxon>
    </lineage>
</organism>
<dbReference type="Proteomes" id="UP001597221">
    <property type="component" value="Unassembled WGS sequence"/>
</dbReference>
<dbReference type="EMBL" id="JBHUDE010000035">
    <property type="protein sequence ID" value="MFD1607415.1"/>
    <property type="molecule type" value="Genomic_DNA"/>
</dbReference>
<proteinExistence type="predicted"/>
<protein>
    <submittedName>
        <fullName evidence="1">Uncharacterized protein</fullName>
    </submittedName>
</protein>
<name>A0ABW4HRT6_9BACI</name>
<evidence type="ECO:0000313" key="1">
    <source>
        <dbReference type="EMBL" id="MFD1607415.1"/>
    </source>
</evidence>
<gene>
    <name evidence="1" type="ORF">ACFSBH_07105</name>
</gene>
<evidence type="ECO:0000313" key="2">
    <source>
        <dbReference type="Proteomes" id="UP001597221"/>
    </source>
</evidence>